<feature type="domain" description="Glucose-methanol-choline oxidoreductase N-terminal" evidence="5">
    <location>
        <begin position="285"/>
        <end position="299"/>
    </location>
</feature>
<dbReference type="Pfam" id="PF05199">
    <property type="entry name" value="GMC_oxred_C"/>
    <property type="match status" value="1"/>
</dbReference>
<comment type="caution">
    <text evidence="6">The sequence shown here is derived from an EMBL/GenBank/DDBJ whole genome shotgun (WGS) entry which is preliminary data.</text>
</comment>
<dbReference type="InterPro" id="IPR036188">
    <property type="entry name" value="FAD/NAD-bd_sf"/>
</dbReference>
<feature type="binding site" evidence="2">
    <location>
        <position position="103"/>
    </location>
    <ligand>
        <name>FAD</name>
        <dbReference type="ChEBI" id="CHEBI:57692"/>
    </ligand>
</feature>
<keyword evidence="3" id="KW-0285">Flavoprotein</keyword>
<keyword evidence="2 3" id="KW-0274">FAD</keyword>
<dbReference type="Pfam" id="PF00732">
    <property type="entry name" value="GMC_oxred_N"/>
    <property type="match status" value="1"/>
</dbReference>
<dbReference type="PANTHER" id="PTHR11552">
    <property type="entry name" value="GLUCOSE-METHANOL-CHOLINE GMC OXIDOREDUCTASE"/>
    <property type="match status" value="1"/>
</dbReference>
<protein>
    <recommendedName>
        <fullName evidence="4 5">Glucose-methanol-choline oxidoreductase N-terminal domain-containing protein</fullName>
    </recommendedName>
</protein>
<dbReference type="Gene3D" id="3.50.50.60">
    <property type="entry name" value="FAD/NAD(P)-binding domain"/>
    <property type="match status" value="1"/>
</dbReference>
<dbReference type="GO" id="GO:0016614">
    <property type="term" value="F:oxidoreductase activity, acting on CH-OH group of donors"/>
    <property type="evidence" value="ECO:0007669"/>
    <property type="project" value="InterPro"/>
</dbReference>
<comment type="cofactor">
    <cofactor evidence="2">
        <name>FAD</name>
        <dbReference type="ChEBI" id="CHEBI:57692"/>
    </cofactor>
</comment>
<sequence>MSSETSVLCSVDEFVSVPFDFIIAGGGTAGLVLAARLSENDAFRVGVLEAGANKLDDPLVNVPTLYMQGANKPEYDWTLKSVPQKHANNLEYSLPRGKMLGGTSGLNQSLWMRGTRTDFDELAAFVGSGEWSWDGLLPYFRKHERLDAQDAPLYPSETHGTTGVIHTSTNRSQVPIEKDLLDTCREVAGFDPTSEDPTTGNRDNFFNALSTVDRTERPGTRSYAASAYLLPNLGRANLKILTRATVDSVRFDGSTQEPAADGVHFWHGGKRYTATATREVIICAGTYKTPQILELSGIGDPQVLQAAGVECIVANKLVGANMQDHHAFAVSFELAPGGFSIDAFVNPEVVKPFMELYQKTGTGPLANPPSGMGYISYGARVAPEELQATLDAVESTRGIETPLSEAQQRRVLQKLKDPKAAAIQFLFIPAYINTEKGLADQSYFLTPPANSDTNHVSIVAAFQYPLSRGSVHITSRDAQVQPAIDNAFLAHPVDMAVLRSALPFLNAVSLAPRIKEQLHPRYSFAAQVGLGDRDAEEAWLRGNVGTEHHPIGTAAMGDVVDAQLRVLGVQRLRVVDASVLPVNFSGNPMATIYAVAEKASDMVKAAHVLN</sequence>
<dbReference type="GO" id="GO:0050660">
    <property type="term" value="F:flavin adenine dinucleotide binding"/>
    <property type="evidence" value="ECO:0007669"/>
    <property type="project" value="InterPro"/>
</dbReference>
<gene>
    <name evidence="6" type="ORF">AYL99_00280</name>
</gene>
<dbReference type="AlphaFoldDB" id="A0A178ZWU7"/>
<evidence type="ECO:0000259" key="5">
    <source>
        <dbReference type="PROSITE" id="PS00624"/>
    </source>
</evidence>
<dbReference type="EMBL" id="LVYI01000001">
    <property type="protein sequence ID" value="OAP64308.1"/>
    <property type="molecule type" value="Genomic_DNA"/>
</dbReference>
<dbReference type="PANTHER" id="PTHR11552:SF210">
    <property type="entry name" value="GLUCOSE-METHANOL-CHOLINE OXIDOREDUCTASE N-TERMINAL DOMAIN-CONTAINING PROTEIN-RELATED"/>
    <property type="match status" value="1"/>
</dbReference>
<dbReference type="STRING" id="1367422.A0A178ZWU7"/>
<organism evidence="6 7">
    <name type="scientific">Fonsecaea erecta</name>
    <dbReference type="NCBI Taxonomy" id="1367422"/>
    <lineage>
        <taxon>Eukaryota</taxon>
        <taxon>Fungi</taxon>
        <taxon>Dikarya</taxon>
        <taxon>Ascomycota</taxon>
        <taxon>Pezizomycotina</taxon>
        <taxon>Eurotiomycetes</taxon>
        <taxon>Chaetothyriomycetidae</taxon>
        <taxon>Chaetothyriales</taxon>
        <taxon>Herpotrichiellaceae</taxon>
        <taxon>Fonsecaea</taxon>
    </lineage>
</organism>
<evidence type="ECO:0000256" key="2">
    <source>
        <dbReference type="PIRSR" id="PIRSR000137-2"/>
    </source>
</evidence>
<name>A0A178ZWU7_9EURO</name>
<dbReference type="Proteomes" id="UP000078343">
    <property type="component" value="Unassembled WGS sequence"/>
</dbReference>
<dbReference type="InterPro" id="IPR007867">
    <property type="entry name" value="GMC_OxRtase_C"/>
</dbReference>
<evidence type="ECO:0000313" key="7">
    <source>
        <dbReference type="Proteomes" id="UP000078343"/>
    </source>
</evidence>
<dbReference type="RefSeq" id="XP_018697675.1">
    <property type="nucleotide sequence ID" value="XM_018831796.1"/>
</dbReference>
<dbReference type="SUPFAM" id="SSF51905">
    <property type="entry name" value="FAD/NAD(P)-binding domain"/>
    <property type="match status" value="1"/>
</dbReference>
<evidence type="ECO:0000259" key="4">
    <source>
        <dbReference type="PROSITE" id="PS00623"/>
    </source>
</evidence>
<reference evidence="6 7" key="1">
    <citation type="submission" date="2016-04" db="EMBL/GenBank/DDBJ databases">
        <title>Draft genome of Fonsecaea erecta CBS 125763.</title>
        <authorList>
            <person name="Weiss V.A."/>
            <person name="Vicente V.A."/>
            <person name="Raittz R.T."/>
            <person name="Moreno L.F."/>
            <person name="De Souza E.M."/>
            <person name="Pedrosa F.O."/>
            <person name="Steffens M.B."/>
            <person name="Faoro H."/>
            <person name="Tadra-Sfeir M.Z."/>
            <person name="Najafzadeh M.J."/>
            <person name="Felipe M.S."/>
            <person name="Teixeira M."/>
            <person name="Sun J."/>
            <person name="Xi L."/>
            <person name="Gomes R."/>
            <person name="De Azevedo C.M."/>
            <person name="Salgado C.G."/>
            <person name="Da Silva M.B."/>
            <person name="Nascimento M.F."/>
            <person name="Queiroz-Telles F."/>
            <person name="Attili D.S."/>
            <person name="Gorbushina A."/>
        </authorList>
    </citation>
    <scope>NUCLEOTIDE SEQUENCE [LARGE SCALE GENOMIC DNA]</scope>
    <source>
        <strain evidence="6 7">CBS 125763</strain>
    </source>
</reference>
<dbReference type="InterPro" id="IPR012132">
    <property type="entry name" value="GMC_OxRdtase"/>
</dbReference>
<dbReference type="InterPro" id="IPR000172">
    <property type="entry name" value="GMC_OxRdtase_N"/>
</dbReference>
<dbReference type="PIRSF" id="PIRSF000137">
    <property type="entry name" value="Alcohol_oxidase"/>
    <property type="match status" value="1"/>
</dbReference>
<evidence type="ECO:0000256" key="1">
    <source>
        <dbReference type="ARBA" id="ARBA00010790"/>
    </source>
</evidence>
<evidence type="ECO:0000313" key="6">
    <source>
        <dbReference type="EMBL" id="OAP64308.1"/>
    </source>
</evidence>
<dbReference type="GeneID" id="30004450"/>
<dbReference type="OrthoDB" id="269227at2759"/>
<feature type="domain" description="Glucose-methanol-choline oxidoreductase N-terminal" evidence="4">
    <location>
        <begin position="97"/>
        <end position="120"/>
    </location>
</feature>
<dbReference type="Gene3D" id="3.30.560.10">
    <property type="entry name" value="Glucose Oxidase, domain 3"/>
    <property type="match status" value="1"/>
</dbReference>
<feature type="binding site" evidence="2">
    <location>
        <position position="246"/>
    </location>
    <ligand>
        <name>FAD</name>
        <dbReference type="ChEBI" id="CHEBI:57692"/>
    </ligand>
</feature>
<keyword evidence="7" id="KW-1185">Reference proteome</keyword>
<dbReference type="SUPFAM" id="SSF54373">
    <property type="entry name" value="FAD-linked reductases, C-terminal domain"/>
    <property type="match status" value="1"/>
</dbReference>
<proteinExistence type="inferred from homology"/>
<accession>A0A178ZWU7</accession>
<comment type="similarity">
    <text evidence="1 3">Belongs to the GMC oxidoreductase family.</text>
</comment>
<evidence type="ECO:0000256" key="3">
    <source>
        <dbReference type="RuleBase" id="RU003968"/>
    </source>
</evidence>
<dbReference type="PROSITE" id="PS00623">
    <property type="entry name" value="GMC_OXRED_1"/>
    <property type="match status" value="1"/>
</dbReference>
<dbReference type="PROSITE" id="PS00624">
    <property type="entry name" value="GMC_OXRED_2"/>
    <property type="match status" value="1"/>
</dbReference>